<feature type="transmembrane region" description="Helical" evidence="6">
    <location>
        <begin position="347"/>
        <end position="371"/>
    </location>
</feature>
<evidence type="ECO:0000256" key="6">
    <source>
        <dbReference type="SAM" id="Phobius"/>
    </source>
</evidence>
<dbReference type="EMBL" id="FQVL01000010">
    <property type="protein sequence ID" value="SHF19904.1"/>
    <property type="molecule type" value="Genomic_DNA"/>
</dbReference>
<feature type="transmembrane region" description="Helical" evidence="6">
    <location>
        <begin position="296"/>
        <end position="316"/>
    </location>
</feature>
<dbReference type="PANTHER" id="PTHR23508">
    <property type="entry name" value="CARBOXYLIC ACID TRANSPORTER PROTEIN HOMOLOG"/>
    <property type="match status" value="1"/>
</dbReference>
<dbReference type="OrthoDB" id="9781156at2"/>
<evidence type="ECO:0000313" key="8">
    <source>
        <dbReference type="EMBL" id="SHF19904.1"/>
    </source>
</evidence>
<dbReference type="Pfam" id="PF07690">
    <property type="entry name" value="MFS_1"/>
    <property type="match status" value="1"/>
</dbReference>
<dbReference type="CDD" id="cd17365">
    <property type="entry name" value="MFS_PcaK_like"/>
    <property type="match status" value="1"/>
</dbReference>
<evidence type="ECO:0000256" key="1">
    <source>
        <dbReference type="ARBA" id="ARBA00004651"/>
    </source>
</evidence>
<gene>
    <name evidence="8" type="ORF">SAMN05444392_11039</name>
</gene>
<dbReference type="PROSITE" id="PS50850">
    <property type="entry name" value="MFS"/>
    <property type="match status" value="1"/>
</dbReference>
<organism evidence="8 9">
    <name type="scientific">Seinonella peptonophila</name>
    <dbReference type="NCBI Taxonomy" id="112248"/>
    <lineage>
        <taxon>Bacteria</taxon>
        <taxon>Bacillati</taxon>
        <taxon>Bacillota</taxon>
        <taxon>Bacilli</taxon>
        <taxon>Bacillales</taxon>
        <taxon>Thermoactinomycetaceae</taxon>
        <taxon>Seinonella</taxon>
    </lineage>
</organism>
<dbReference type="InterPro" id="IPR020846">
    <property type="entry name" value="MFS_dom"/>
</dbReference>
<feature type="transmembrane region" description="Helical" evidence="6">
    <location>
        <begin position="256"/>
        <end position="276"/>
    </location>
</feature>
<dbReference type="Gene3D" id="1.20.1250.20">
    <property type="entry name" value="MFS general substrate transporter like domains"/>
    <property type="match status" value="1"/>
</dbReference>
<dbReference type="SUPFAM" id="SSF103473">
    <property type="entry name" value="MFS general substrate transporter"/>
    <property type="match status" value="1"/>
</dbReference>
<dbReference type="STRING" id="112248.SAMN05444392_11039"/>
<dbReference type="PROSITE" id="PS00217">
    <property type="entry name" value="SUGAR_TRANSPORT_2"/>
    <property type="match status" value="1"/>
</dbReference>
<proteinExistence type="predicted"/>
<dbReference type="GO" id="GO:0046943">
    <property type="term" value="F:carboxylic acid transmembrane transporter activity"/>
    <property type="evidence" value="ECO:0007669"/>
    <property type="project" value="TreeGrafter"/>
</dbReference>
<feature type="transmembrane region" description="Helical" evidence="6">
    <location>
        <begin position="146"/>
        <end position="170"/>
    </location>
</feature>
<feature type="transmembrane region" description="Helical" evidence="6">
    <location>
        <begin position="176"/>
        <end position="195"/>
    </location>
</feature>
<feature type="transmembrane region" description="Helical" evidence="6">
    <location>
        <begin position="87"/>
        <end position="106"/>
    </location>
</feature>
<feature type="domain" description="Major facilitator superfamily (MFS) profile" evidence="7">
    <location>
        <begin position="22"/>
        <end position="437"/>
    </location>
</feature>
<evidence type="ECO:0000256" key="2">
    <source>
        <dbReference type="ARBA" id="ARBA00022448"/>
    </source>
</evidence>
<feature type="transmembrane region" description="Helical" evidence="6">
    <location>
        <begin position="411"/>
        <end position="432"/>
    </location>
</feature>
<evidence type="ECO:0000256" key="4">
    <source>
        <dbReference type="ARBA" id="ARBA00022989"/>
    </source>
</evidence>
<keyword evidence="4 6" id="KW-1133">Transmembrane helix</keyword>
<feature type="transmembrane region" description="Helical" evidence="6">
    <location>
        <begin position="112"/>
        <end position="134"/>
    </location>
</feature>
<dbReference type="AlphaFoldDB" id="A0A1M4ZPH4"/>
<accession>A0A1M4ZPH4</accession>
<dbReference type="GO" id="GO:0005886">
    <property type="term" value="C:plasma membrane"/>
    <property type="evidence" value="ECO:0007669"/>
    <property type="project" value="UniProtKB-SubCell"/>
</dbReference>
<dbReference type="RefSeq" id="WP_073155938.1">
    <property type="nucleotide sequence ID" value="NZ_FQVL01000010.1"/>
</dbReference>
<reference evidence="8 9" key="1">
    <citation type="submission" date="2016-11" db="EMBL/GenBank/DDBJ databases">
        <authorList>
            <person name="Jaros S."/>
            <person name="Januszkiewicz K."/>
            <person name="Wedrychowicz H."/>
        </authorList>
    </citation>
    <scope>NUCLEOTIDE SEQUENCE [LARGE SCALE GENOMIC DNA]</scope>
    <source>
        <strain evidence="8 9">DSM 44666</strain>
    </source>
</reference>
<feature type="transmembrane region" description="Helical" evidence="6">
    <location>
        <begin position="20"/>
        <end position="41"/>
    </location>
</feature>
<keyword evidence="3 6" id="KW-0812">Transmembrane</keyword>
<dbReference type="Proteomes" id="UP000184476">
    <property type="component" value="Unassembled WGS sequence"/>
</dbReference>
<evidence type="ECO:0000259" key="7">
    <source>
        <dbReference type="PROSITE" id="PS50850"/>
    </source>
</evidence>
<comment type="subcellular location">
    <subcellularLocation>
        <location evidence="1">Cell membrane</location>
        <topology evidence="1">Multi-pass membrane protein</topology>
    </subcellularLocation>
</comment>
<protein>
    <submittedName>
        <fullName evidence="8">MFS transporter, AAHS family, benzoate transport protein</fullName>
    </submittedName>
</protein>
<feature type="transmembrane region" description="Helical" evidence="6">
    <location>
        <begin position="61"/>
        <end position="80"/>
    </location>
</feature>
<dbReference type="InterPro" id="IPR005829">
    <property type="entry name" value="Sugar_transporter_CS"/>
</dbReference>
<evidence type="ECO:0000313" key="9">
    <source>
        <dbReference type="Proteomes" id="UP000184476"/>
    </source>
</evidence>
<dbReference type="InterPro" id="IPR036259">
    <property type="entry name" value="MFS_trans_sf"/>
</dbReference>
<feature type="transmembrane region" description="Helical" evidence="6">
    <location>
        <begin position="383"/>
        <end position="405"/>
    </location>
</feature>
<keyword evidence="2" id="KW-0813">Transport</keyword>
<dbReference type="PANTHER" id="PTHR23508:SF10">
    <property type="entry name" value="CARBOXYLIC ACID TRANSPORTER PROTEIN HOMOLOG"/>
    <property type="match status" value="1"/>
</dbReference>
<name>A0A1M4ZPH4_9BACL</name>
<feature type="transmembrane region" description="Helical" evidence="6">
    <location>
        <begin position="323"/>
        <end position="341"/>
    </location>
</feature>
<keyword evidence="5 6" id="KW-0472">Membrane</keyword>
<evidence type="ECO:0000256" key="3">
    <source>
        <dbReference type="ARBA" id="ARBA00022692"/>
    </source>
</evidence>
<dbReference type="InterPro" id="IPR011701">
    <property type="entry name" value="MFS"/>
</dbReference>
<keyword evidence="9" id="KW-1185">Reference proteome</keyword>
<sequence>MRTINLTKFVDASEFNRFHFQILLWCFVIITFDGFDLVIYGSVLPRLMEVWHLTPIQSGVIGSYALVGMMLGALICGPIADRLGRRNVALLATVIFSLASAATSFVDDPTEFGILRFLTGVGLGGSLPNVIALMTEYSPRKIRNTVVAIMSTGYAVGGVLAAGLSIRLLPTHGWESLFLIGAFPLLIVPFMYKFMPESLSYHLKKENRQQVEGTLTKLNPTFSAQADDKYVLDDKKNDGKSKTTFSVIRLFQHGQAFGTFMIWIVIFMSLLMIYGLNTWLPKLMLAAGYPFGSSLLFLLFLNFGAIIGAVLGGWIADRWKVQWLLVFYYLIAALTLSLLGLKTNMFLLYVLVVLAGATTIGSQMISNIFTVQYYAPEIRATGIGWALGIGRLGGIVGPSFGGYLLSLKLSFYLNFIFFAIPGLIAAIALLLIRYENR</sequence>
<evidence type="ECO:0000256" key="5">
    <source>
        <dbReference type="ARBA" id="ARBA00023136"/>
    </source>
</evidence>